<reference evidence="2 3" key="1">
    <citation type="submission" date="2019-04" db="EMBL/GenBank/DDBJ databases">
        <authorList>
            <person name="Li M."/>
            <person name="Gao C."/>
        </authorList>
    </citation>
    <scope>NUCLEOTIDE SEQUENCE [LARGE SCALE GENOMIC DNA]</scope>
    <source>
        <strain evidence="2 3">BGMRC 2031</strain>
    </source>
</reference>
<dbReference type="RefSeq" id="WP_136991478.1">
    <property type="nucleotide sequence ID" value="NZ_SZPQ01000027.1"/>
</dbReference>
<evidence type="ECO:0000313" key="2">
    <source>
        <dbReference type="EMBL" id="TKI04626.1"/>
    </source>
</evidence>
<keyword evidence="1" id="KW-0732">Signal</keyword>
<dbReference type="PROSITE" id="PS51257">
    <property type="entry name" value="PROKAR_LIPOPROTEIN"/>
    <property type="match status" value="1"/>
</dbReference>
<sequence>MTKTAKNLILAASVLMAGCATAPKKIYHWDKYQTTVYQYYQGGKTSPDEQIASLKASLEETHATAKKVPPGLHAHLGLLYANTGHIDLAFQAFRQEKTLFPEAAPYMDYLMSKNKGGA</sequence>
<protein>
    <submittedName>
        <fullName evidence="2">DUF4810 domain-containing protein</fullName>
    </submittedName>
</protein>
<dbReference type="Proteomes" id="UP000305202">
    <property type="component" value="Unassembled WGS sequence"/>
</dbReference>
<keyword evidence="3" id="KW-1185">Reference proteome</keyword>
<accession>A0ABY2SJ18</accession>
<dbReference type="InterPro" id="IPR014508">
    <property type="entry name" value="UCP020555_TPR-like"/>
</dbReference>
<name>A0ABY2SJ18_9HYPH</name>
<organism evidence="2 3">
    <name type="scientific">Martelella alba</name>
    <dbReference type="NCBI Taxonomy" id="2590451"/>
    <lineage>
        <taxon>Bacteria</taxon>
        <taxon>Pseudomonadati</taxon>
        <taxon>Pseudomonadota</taxon>
        <taxon>Alphaproteobacteria</taxon>
        <taxon>Hyphomicrobiales</taxon>
        <taxon>Aurantimonadaceae</taxon>
        <taxon>Martelella</taxon>
    </lineage>
</organism>
<feature type="signal peptide" evidence="1">
    <location>
        <begin position="1"/>
        <end position="22"/>
    </location>
</feature>
<gene>
    <name evidence="2" type="ORF">FCN80_17600</name>
</gene>
<proteinExistence type="predicted"/>
<dbReference type="Pfam" id="PF16068">
    <property type="entry name" value="DUF4810"/>
    <property type="match status" value="1"/>
</dbReference>
<dbReference type="PIRSF" id="PIRSF020555">
    <property type="entry name" value="UCP020555"/>
    <property type="match status" value="1"/>
</dbReference>
<evidence type="ECO:0000256" key="1">
    <source>
        <dbReference type="SAM" id="SignalP"/>
    </source>
</evidence>
<feature type="chain" id="PRO_5047389565" evidence="1">
    <location>
        <begin position="23"/>
        <end position="118"/>
    </location>
</feature>
<evidence type="ECO:0000313" key="3">
    <source>
        <dbReference type="Proteomes" id="UP000305202"/>
    </source>
</evidence>
<comment type="caution">
    <text evidence="2">The sequence shown here is derived from an EMBL/GenBank/DDBJ whole genome shotgun (WGS) entry which is preliminary data.</text>
</comment>
<dbReference type="EMBL" id="SZPQ01000027">
    <property type="protein sequence ID" value="TKI04626.1"/>
    <property type="molecule type" value="Genomic_DNA"/>
</dbReference>